<dbReference type="EMBL" id="BT087197">
    <property type="protein sequence ID" value="ACR37550.1"/>
    <property type="molecule type" value="mRNA"/>
</dbReference>
<reference evidence="1" key="2">
    <citation type="submission" date="2012-06" db="EMBL/GenBank/DDBJ databases">
        <authorList>
            <person name="Yu Y."/>
            <person name="Currie J."/>
            <person name="Lomeli R."/>
            <person name="Angelova A."/>
            <person name="Collura K."/>
            <person name="Wissotski M."/>
            <person name="Campos D."/>
            <person name="Kudrna D."/>
            <person name="Golser W."/>
            <person name="Ashely E."/>
            <person name="Descour A."/>
            <person name="Fernandes J."/>
            <person name="Soderlund C."/>
            <person name="Walbot V."/>
        </authorList>
    </citation>
    <scope>NUCLEOTIDE SEQUENCE</scope>
    <source>
        <strain evidence="1">B73</strain>
    </source>
</reference>
<protein>
    <submittedName>
        <fullName evidence="1">Uncharacterized protein</fullName>
    </submittedName>
</protein>
<dbReference type="AlphaFoldDB" id="C4J8Q0"/>
<name>C4J8Q0_MAIZE</name>
<accession>C4J8Q0</accession>
<sequence>MRLSVYGVQTEVQVQKRLRCYSFRLATKSLLMSSVTTLLLPRSCGGIRAFPAALPMPWDCECILDFDQDSETGRKLHDCFMRA</sequence>
<proteinExistence type="evidence at transcript level"/>
<organism evidence="1">
    <name type="scientific">Zea mays</name>
    <name type="common">Maize</name>
    <dbReference type="NCBI Taxonomy" id="4577"/>
    <lineage>
        <taxon>Eukaryota</taxon>
        <taxon>Viridiplantae</taxon>
        <taxon>Streptophyta</taxon>
        <taxon>Embryophyta</taxon>
        <taxon>Tracheophyta</taxon>
        <taxon>Spermatophyta</taxon>
        <taxon>Magnoliopsida</taxon>
        <taxon>Liliopsida</taxon>
        <taxon>Poales</taxon>
        <taxon>Poaceae</taxon>
        <taxon>PACMAD clade</taxon>
        <taxon>Panicoideae</taxon>
        <taxon>Andropogonodae</taxon>
        <taxon>Andropogoneae</taxon>
        <taxon>Tripsacinae</taxon>
        <taxon>Zea</taxon>
    </lineage>
</organism>
<evidence type="ECO:0000313" key="1">
    <source>
        <dbReference type="EMBL" id="ACR37550.1"/>
    </source>
</evidence>
<reference evidence="1" key="1">
    <citation type="journal article" date="2009" name="PLoS Genet.">
        <title>Sequencing, mapping, and analysis of 27,455 maize full-length cDNAs.</title>
        <authorList>
            <person name="Soderlund C."/>
            <person name="Descour A."/>
            <person name="Kudrna D."/>
            <person name="Bomhoff M."/>
            <person name="Boyd L."/>
            <person name="Currie J."/>
            <person name="Angelova A."/>
            <person name="Collura K."/>
            <person name="Wissotski M."/>
            <person name="Ashley E."/>
            <person name="Morrow D."/>
            <person name="Fernandes J."/>
            <person name="Walbot V."/>
            <person name="Yu Y."/>
        </authorList>
    </citation>
    <scope>NUCLEOTIDE SEQUENCE</scope>
    <source>
        <strain evidence="1">B73</strain>
    </source>
</reference>